<keyword evidence="5" id="KW-0479">Metal-binding</keyword>
<dbReference type="Pfam" id="PF04406">
    <property type="entry name" value="TP6A_N"/>
    <property type="match status" value="1"/>
</dbReference>
<dbReference type="PANTHER" id="PTHR10848">
    <property type="entry name" value="MEIOTIC RECOMBINATION PROTEIN SPO11"/>
    <property type="match status" value="1"/>
</dbReference>
<dbReference type="PANTHER" id="PTHR10848:SF0">
    <property type="entry name" value="MEIOTIC RECOMBINATION PROTEIN SPO11"/>
    <property type="match status" value="1"/>
</dbReference>
<evidence type="ECO:0000256" key="5">
    <source>
        <dbReference type="ARBA" id="ARBA00022723"/>
    </source>
</evidence>
<comment type="catalytic activity">
    <reaction evidence="1 11">
        <text>ATP-dependent breakage, passage and rejoining of double-stranded DNA.</text>
        <dbReference type="EC" id="5.6.2.2"/>
    </reaction>
</comment>
<dbReference type="PROSITE" id="PS50088">
    <property type="entry name" value="ANK_REPEAT"/>
    <property type="match status" value="1"/>
</dbReference>
<dbReference type="Gene3D" id="1.25.40.20">
    <property type="entry name" value="Ankyrin repeat-containing domain"/>
    <property type="match status" value="1"/>
</dbReference>
<evidence type="ECO:0000313" key="17">
    <source>
        <dbReference type="Proteomes" id="UP000319257"/>
    </source>
</evidence>
<evidence type="ECO:0000313" key="16">
    <source>
        <dbReference type="EMBL" id="TPX08282.1"/>
    </source>
</evidence>
<dbReference type="SMART" id="SM00248">
    <property type="entry name" value="ANK"/>
    <property type="match status" value="3"/>
</dbReference>
<dbReference type="InParanoid" id="A0A507AM18"/>
<evidence type="ECO:0000256" key="8">
    <source>
        <dbReference type="ARBA" id="ARBA00023125"/>
    </source>
</evidence>
<dbReference type="SUPFAM" id="SSF56726">
    <property type="entry name" value="DNA topoisomerase IV, alpha subunit"/>
    <property type="match status" value="1"/>
</dbReference>
<feature type="compositionally biased region" description="Acidic residues" evidence="12">
    <location>
        <begin position="622"/>
        <end position="636"/>
    </location>
</feature>
<comment type="similarity">
    <text evidence="3 11">Belongs to the TOP6A family.</text>
</comment>
<dbReference type="SUPFAM" id="SSF48403">
    <property type="entry name" value="Ankyrin repeat"/>
    <property type="match status" value="1"/>
</dbReference>
<dbReference type="InterPro" id="IPR036388">
    <property type="entry name" value="WH-like_DNA-bd_sf"/>
</dbReference>
<evidence type="ECO:0000256" key="11">
    <source>
        <dbReference type="PROSITE-ProRule" id="PRU01385"/>
    </source>
</evidence>
<feature type="region of interest" description="Disordered" evidence="12">
    <location>
        <begin position="64"/>
        <end position="87"/>
    </location>
</feature>
<dbReference type="InterPro" id="IPR034136">
    <property type="entry name" value="TOPRIM_Topo6A/Spo11"/>
</dbReference>
<dbReference type="CDD" id="cd00223">
    <property type="entry name" value="TOPRIM_TopoIIB_SPO"/>
    <property type="match status" value="1"/>
</dbReference>
<evidence type="ECO:0000256" key="6">
    <source>
        <dbReference type="ARBA" id="ARBA00022842"/>
    </source>
</evidence>
<dbReference type="GeneID" id="41969269"/>
<dbReference type="GO" id="GO:0005524">
    <property type="term" value="F:ATP binding"/>
    <property type="evidence" value="ECO:0007669"/>
    <property type="project" value="InterPro"/>
</dbReference>
<dbReference type="GO" id="GO:0007131">
    <property type="term" value="P:reciprocal meiotic recombination"/>
    <property type="evidence" value="ECO:0007669"/>
    <property type="project" value="TreeGrafter"/>
</dbReference>
<keyword evidence="6" id="KW-0460">Magnesium</keyword>
<feature type="domain" description="Spo11/DNA topoisomerase VI subunit A N-terminal" evidence="13">
    <location>
        <begin position="93"/>
        <end position="153"/>
    </location>
</feature>
<dbReference type="Pfam" id="PF12796">
    <property type="entry name" value="Ank_2"/>
    <property type="match status" value="1"/>
</dbReference>
<dbReference type="InterPro" id="IPR013049">
    <property type="entry name" value="Spo11/TopoVI_A_N"/>
</dbReference>
<dbReference type="RefSeq" id="XP_030989958.1">
    <property type="nucleotide sequence ID" value="XM_031135943.1"/>
</dbReference>
<feature type="repeat" description="ANK" evidence="10">
    <location>
        <begin position="541"/>
        <end position="573"/>
    </location>
</feature>
<dbReference type="InterPro" id="IPR002815">
    <property type="entry name" value="Spo11/TopoVI_A"/>
</dbReference>
<feature type="compositionally biased region" description="Polar residues" evidence="12">
    <location>
        <begin position="74"/>
        <end position="83"/>
    </location>
</feature>
<comment type="cofactor">
    <cofactor evidence="2">
        <name>Mg(2+)</name>
        <dbReference type="ChEBI" id="CHEBI:18420"/>
    </cofactor>
</comment>
<keyword evidence="7 11" id="KW-0799">Topoisomerase</keyword>
<dbReference type="AlphaFoldDB" id="A0A507AM18"/>
<keyword evidence="8 11" id="KW-0238">DNA-binding</keyword>
<dbReference type="InterPro" id="IPR002110">
    <property type="entry name" value="Ankyrin_rpt"/>
</dbReference>
<dbReference type="PROSITE" id="PS52041">
    <property type="entry name" value="TOPO_IIB"/>
    <property type="match status" value="1"/>
</dbReference>
<keyword evidence="10" id="KW-0040">ANK repeat</keyword>
<dbReference type="Gene3D" id="3.40.1360.10">
    <property type="match status" value="1"/>
</dbReference>
<dbReference type="EMBL" id="SKBQ01000007">
    <property type="protein sequence ID" value="TPX08282.1"/>
    <property type="molecule type" value="Genomic_DNA"/>
</dbReference>
<dbReference type="EMBL" id="SKBQ01000007">
    <property type="protein sequence ID" value="TPX08247.1"/>
    <property type="molecule type" value="Genomic_DNA"/>
</dbReference>
<evidence type="ECO:0000256" key="4">
    <source>
        <dbReference type="ARBA" id="ARBA00012895"/>
    </source>
</evidence>
<evidence type="ECO:0000256" key="3">
    <source>
        <dbReference type="ARBA" id="ARBA00006559"/>
    </source>
</evidence>
<keyword evidence="9 11" id="KW-0413">Isomerase</keyword>
<dbReference type="InterPro" id="IPR036770">
    <property type="entry name" value="Ankyrin_rpt-contain_sf"/>
</dbReference>
<gene>
    <name evidence="15" type="ORF">E0L32_001822</name>
    <name evidence="16" type="ORF">E0L32_001857</name>
</gene>
<accession>A0A507AM18</accession>
<organism evidence="15 17">
    <name type="scientific">Thyridium curvatum</name>
    <dbReference type="NCBI Taxonomy" id="1093900"/>
    <lineage>
        <taxon>Eukaryota</taxon>
        <taxon>Fungi</taxon>
        <taxon>Dikarya</taxon>
        <taxon>Ascomycota</taxon>
        <taxon>Pezizomycotina</taxon>
        <taxon>Sordariomycetes</taxon>
        <taxon>Sordariomycetidae</taxon>
        <taxon>Thyridiales</taxon>
        <taxon>Thyridiaceae</taxon>
        <taxon>Thyridium</taxon>
    </lineage>
</organism>
<dbReference type="Gene3D" id="1.10.10.10">
    <property type="entry name" value="Winged helix-like DNA-binding domain superfamily/Winged helix DNA-binding domain"/>
    <property type="match status" value="1"/>
</dbReference>
<protein>
    <recommendedName>
        <fullName evidence="4">DNA topoisomerase (ATP-hydrolyzing)</fullName>
        <ecNumber evidence="4">5.6.2.2</ecNumber>
    </recommendedName>
</protein>
<dbReference type="GO" id="GO:0000228">
    <property type="term" value="C:nuclear chromosome"/>
    <property type="evidence" value="ECO:0007669"/>
    <property type="project" value="TreeGrafter"/>
</dbReference>
<dbReference type="GO" id="GO:0042138">
    <property type="term" value="P:meiotic DNA double-strand break formation"/>
    <property type="evidence" value="ECO:0007669"/>
    <property type="project" value="TreeGrafter"/>
</dbReference>
<evidence type="ECO:0000256" key="10">
    <source>
        <dbReference type="PROSITE-ProRule" id="PRU00023"/>
    </source>
</evidence>
<dbReference type="Proteomes" id="UP000319257">
    <property type="component" value="Unassembled WGS sequence"/>
</dbReference>
<dbReference type="GO" id="GO:0000706">
    <property type="term" value="P:meiotic DNA double-strand break processing"/>
    <property type="evidence" value="ECO:0007669"/>
    <property type="project" value="TreeGrafter"/>
</dbReference>
<dbReference type="EC" id="5.6.2.2" evidence="4"/>
<feature type="domain" description="Topoisomerase 6 subunit A/Spo11 TOPRIM" evidence="14">
    <location>
        <begin position="226"/>
        <end position="411"/>
    </location>
</feature>
<dbReference type="OrthoDB" id="10057496at2759"/>
<evidence type="ECO:0000256" key="7">
    <source>
        <dbReference type="ARBA" id="ARBA00023029"/>
    </source>
</evidence>
<proteinExistence type="inferred from homology"/>
<dbReference type="STRING" id="1093900.A0A507AM18"/>
<reference evidence="15 17" key="1">
    <citation type="submission" date="2019-06" db="EMBL/GenBank/DDBJ databases">
        <title>Draft genome sequence of the filamentous fungus Phialemoniopsis curvata isolated from diesel fuel.</title>
        <authorList>
            <person name="Varaljay V.A."/>
            <person name="Lyon W.J."/>
            <person name="Crouch A.L."/>
            <person name="Drake C.E."/>
            <person name="Hollomon J.M."/>
            <person name="Nadeau L.J."/>
            <person name="Nunn H.S."/>
            <person name="Stevenson B.S."/>
            <person name="Bojanowski C.L."/>
            <person name="Crookes-Goodson W.J."/>
        </authorList>
    </citation>
    <scope>NUCLEOTIDE SEQUENCE [LARGE SCALE GENOMIC DNA]</scope>
    <source>
        <strain evidence="15 17">D216</strain>
    </source>
</reference>
<evidence type="ECO:0000256" key="12">
    <source>
        <dbReference type="SAM" id="MobiDB-lite"/>
    </source>
</evidence>
<sequence length="636" mass="69936">MDSSEASNLQHHTFEVPERRAAPGVVIARVENLIASLLDDLIEGQELYPPVPVSIKLGATSSSHLRSTEAAQPGQPTTTSSVSFPGKSHQQSRKIARLLKILQLSHAALVTGTIVTKRNIYYQDEGLFLEQRVVDTLVDQLACSLGLGRDALCILQGRSIQRLSSGPPGLDHERPLGLILLEYAGHGELWADHPRDTYRKANSELKGSLIPPPEAIRQMSVTPPNWVLIVEKEATFRSLAASRYWKKSLAGPGIVITGKGYPDLATRQLAFLLHSFVQPVPFYVLVDFDPHGVDIFRVLKKGSSNLSHEQNISIPSLRWLGIRCEQLTYPSFSTNIGTGQASQDKVIARTFRTSGEMKPLTLTDRQTAARLLTGLQREPMRQWEQDTYLKELQLMQMLGYKAEIQAVDKHGDLTDWLDEELLKWESQVGPSHLQQATISPLVRTSDRQMSPKLSEDEIDDLIYFSRAGEEDELAKLLSSLAQREKVSEAEILMAAKDEGQSSCLHMATGNGNLAIVKSTLTCFDGRPEAEKKLFIDAPNEYGNTGLHWAAMNGHLDVVKLLIEQGASPALANDKNYIPLDLASFNDKVEVVDYFLAQSGGIEGDNSDGLEGAVGEVQMAEGELGDGDDDGDVDNKA</sequence>
<dbReference type="PROSITE" id="PS50297">
    <property type="entry name" value="ANK_REP_REGION"/>
    <property type="match status" value="1"/>
</dbReference>
<evidence type="ECO:0000259" key="14">
    <source>
        <dbReference type="Pfam" id="PF21180"/>
    </source>
</evidence>
<comment type="caution">
    <text evidence="15">The sequence shown here is derived from an EMBL/GenBank/DDBJ whole genome shotgun (WGS) entry which is preliminary data.</text>
</comment>
<feature type="region of interest" description="Disordered" evidence="12">
    <location>
        <begin position="616"/>
        <end position="636"/>
    </location>
</feature>
<dbReference type="Pfam" id="PF21180">
    <property type="entry name" value="TOP6A-Spo11_Toprim"/>
    <property type="match status" value="1"/>
</dbReference>
<evidence type="ECO:0000256" key="2">
    <source>
        <dbReference type="ARBA" id="ARBA00001946"/>
    </source>
</evidence>
<dbReference type="InterPro" id="IPR036078">
    <property type="entry name" value="Spo11/TopoVI_A_sf"/>
</dbReference>
<dbReference type="GO" id="GO:0046872">
    <property type="term" value="F:metal ion binding"/>
    <property type="evidence" value="ECO:0007669"/>
    <property type="project" value="UniProtKB-KW"/>
</dbReference>
<evidence type="ECO:0000256" key="1">
    <source>
        <dbReference type="ARBA" id="ARBA00000185"/>
    </source>
</evidence>
<dbReference type="GO" id="GO:0003677">
    <property type="term" value="F:DNA binding"/>
    <property type="evidence" value="ECO:0007669"/>
    <property type="project" value="UniProtKB-UniRule"/>
</dbReference>
<feature type="active site" description="O-(5'-phospho-DNA)-tyrosine intermediate" evidence="11">
    <location>
        <position position="122"/>
    </location>
</feature>
<evidence type="ECO:0000313" key="15">
    <source>
        <dbReference type="EMBL" id="TPX08247.1"/>
    </source>
</evidence>
<evidence type="ECO:0000259" key="13">
    <source>
        <dbReference type="Pfam" id="PF04406"/>
    </source>
</evidence>
<keyword evidence="17" id="KW-1185">Reference proteome</keyword>
<name>A0A507AM18_9PEZI</name>
<dbReference type="GO" id="GO:0003918">
    <property type="term" value="F:DNA topoisomerase type II (double strand cut, ATP-hydrolyzing) activity"/>
    <property type="evidence" value="ECO:0007669"/>
    <property type="project" value="UniProtKB-UniRule"/>
</dbReference>
<dbReference type="PRINTS" id="PR01550">
    <property type="entry name" value="TOP6AFAMILY"/>
</dbReference>
<evidence type="ECO:0000256" key="9">
    <source>
        <dbReference type="ARBA" id="ARBA00023235"/>
    </source>
</evidence>